<protein>
    <recommendedName>
        <fullName evidence="2">RNase H type-1 domain-containing protein</fullName>
    </recommendedName>
</protein>
<feature type="region of interest" description="Disordered" evidence="1">
    <location>
        <begin position="1"/>
        <end position="46"/>
    </location>
</feature>
<dbReference type="PROSITE" id="PS50879">
    <property type="entry name" value="RNASE_H_1"/>
    <property type="match status" value="1"/>
</dbReference>
<feature type="region of interest" description="Disordered" evidence="1">
    <location>
        <begin position="481"/>
        <end position="516"/>
    </location>
</feature>
<proteinExistence type="predicted"/>
<accession>A0A6A3GXD7</accession>
<feature type="compositionally biased region" description="Basic residues" evidence="1">
    <location>
        <begin position="370"/>
        <end position="390"/>
    </location>
</feature>
<feature type="compositionally biased region" description="Basic and acidic residues" evidence="1">
    <location>
        <begin position="336"/>
        <end position="366"/>
    </location>
</feature>
<feature type="compositionally biased region" description="Low complexity" evidence="1">
    <location>
        <begin position="489"/>
        <end position="503"/>
    </location>
</feature>
<feature type="region of interest" description="Disordered" evidence="1">
    <location>
        <begin position="429"/>
        <end position="448"/>
    </location>
</feature>
<dbReference type="EMBL" id="QXFV01006353">
    <property type="protein sequence ID" value="KAE8961711.1"/>
    <property type="molecule type" value="Genomic_DNA"/>
</dbReference>
<dbReference type="AlphaFoldDB" id="A0A6A3GXD7"/>
<feature type="region of interest" description="Disordered" evidence="1">
    <location>
        <begin position="313"/>
        <end position="415"/>
    </location>
</feature>
<dbReference type="SUPFAM" id="SSF53098">
    <property type="entry name" value="Ribonuclease H-like"/>
    <property type="match status" value="1"/>
</dbReference>
<dbReference type="Proteomes" id="UP000429607">
    <property type="component" value="Unassembled WGS sequence"/>
</dbReference>
<dbReference type="PANTHER" id="PTHR19446">
    <property type="entry name" value="REVERSE TRANSCRIPTASES"/>
    <property type="match status" value="1"/>
</dbReference>
<dbReference type="GO" id="GO:0004523">
    <property type="term" value="F:RNA-DNA hybrid ribonuclease activity"/>
    <property type="evidence" value="ECO:0007669"/>
    <property type="project" value="InterPro"/>
</dbReference>
<reference evidence="3 4" key="1">
    <citation type="submission" date="2018-09" db="EMBL/GenBank/DDBJ databases">
        <title>Genomic investigation of the strawberry pathogen Phytophthora fragariae indicates pathogenicity is determined by transcriptional variation in three key races.</title>
        <authorList>
            <person name="Adams T.M."/>
            <person name="Armitage A.D."/>
            <person name="Sobczyk M.K."/>
            <person name="Bates H.J."/>
            <person name="Dunwell J.M."/>
            <person name="Nellist C.F."/>
            <person name="Harrison R.J."/>
        </authorList>
    </citation>
    <scope>NUCLEOTIDE SEQUENCE [LARGE SCALE GENOMIC DNA]</scope>
    <source>
        <strain evidence="3 4">SCRP249</strain>
    </source>
</reference>
<feature type="compositionally biased region" description="Low complexity" evidence="1">
    <location>
        <begin position="198"/>
        <end position="207"/>
    </location>
</feature>
<feature type="compositionally biased region" description="Low complexity" evidence="1">
    <location>
        <begin position="393"/>
        <end position="403"/>
    </location>
</feature>
<comment type="caution">
    <text evidence="3">The sequence shown here is derived from an EMBL/GenBank/DDBJ whole genome shotgun (WGS) entry which is preliminary data.</text>
</comment>
<feature type="non-terminal residue" evidence="3">
    <location>
        <position position="1"/>
    </location>
</feature>
<evidence type="ECO:0000256" key="1">
    <source>
        <dbReference type="SAM" id="MobiDB-lite"/>
    </source>
</evidence>
<feature type="domain" description="RNase H type-1" evidence="2">
    <location>
        <begin position="44"/>
        <end position="177"/>
    </location>
</feature>
<dbReference type="GO" id="GO:0003676">
    <property type="term" value="F:nucleic acid binding"/>
    <property type="evidence" value="ECO:0007669"/>
    <property type="project" value="InterPro"/>
</dbReference>
<organism evidence="3 4">
    <name type="scientific">Phytophthora rubi</name>
    <dbReference type="NCBI Taxonomy" id="129364"/>
    <lineage>
        <taxon>Eukaryota</taxon>
        <taxon>Sar</taxon>
        <taxon>Stramenopiles</taxon>
        <taxon>Oomycota</taxon>
        <taxon>Peronosporomycetes</taxon>
        <taxon>Peronosporales</taxon>
        <taxon>Peronosporaceae</taxon>
        <taxon>Phytophthora</taxon>
    </lineage>
</organism>
<sequence>VPPTPAPPEEERRGPTTSTDEETKDSEPPDVQMEVAPAEDTTSSSDEWRLQFDGACRSAPNPGGAGAILFDPSGAAAWSCSHYMPGATETNNTAEYTALLLGARAAADHGATRLHIQGDSLLVIRQVKGIYGAKSTRLRGLRNAVRTELARVGNFSLHHIDRQDNGHADRLANRALDQKNTLVECATHPGRNACTTSTAPRPETAAGPPAPPPPTPADITMADAEDHERQADIDDGEVYAPVRLEPGVVPARRPRLRLRHMDEEEFEEAGEMVERLSSALTAKIEGAEDWETAEGYITALPHLLYEKLQQYTQARGQAHRRPPAPSADTRGGGTQAEDRDCAAAGGVEHRAGDGDGRTPVEEDRRQQQPARRRRRRRARRKGRRQRRHPRAPGPRQGNQQQRPPRCPRPSPVGDHHRVHRFNEALEALHDLERTRPHDRPAIAKARRRVGRVRSAIDQHMLRHRFDTAEKECVEGILASARAEREARTGTRTTATEAAPSGATPTPPPDDGTCPISSDRLRQHFEVVNTPPLEFDPEAPEGEAFRAAMARLPPATRFAELLTEAPTADDIETQLQHVRGASSPGLDGVGYEVYKRFAAQLLPVLTAAFTWCWKAQRVPQSWKLGVVRLLHKKGSREDPANWRPICLQQAIYKLYTGVLARRLVRWLDANERHAPG</sequence>
<name>A0A6A3GXD7_9STRA</name>
<feature type="compositionally biased region" description="Basic and acidic residues" evidence="1">
    <location>
        <begin position="429"/>
        <end position="441"/>
    </location>
</feature>
<dbReference type="InterPro" id="IPR036397">
    <property type="entry name" value="RNaseH_sf"/>
</dbReference>
<dbReference type="InterPro" id="IPR012337">
    <property type="entry name" value="RNaseH-like_sf"/>
</dbReference>
<dbReference type="Pfam" id="PF13456">
    <property type="entry name" value="RVT_3"/>
    <property type="match status" value="1"/>
</dbReference>
<evidence type="ECO:0000313" key="3">
    <source>
        <dbReference type="EMBL" id="KAE8961711.1"/>
    </source>
</evidence>
<evidence type="ECO:0000313" key="4">
    <source>
        <dbReference type="Proteomes" id="UP000429607"/>
    </source>
</evidence>
<dbReference type="CDD" id="cd09279">
    <property type="entry name" value="RNase_HI_like"/>
    <property type="match status" value="1"/>
</dbReference>
<feature type="region of interest" description="Disordered" evidence="1">
    <location>
        <begin position="188"/>
        <end position="220"/>
    </location>
</feature>
<dbReference type="InterPro" id="IPR002156">
    <property type="entry name" value="RNaseH_domain"/>
</dbReference>
<gene>
    <name evidence="3" type="ORF">PR001_g29956</name>
</gene>
<dbReference type="Gene3D" id="3.30.420.10">
    <property type="entry name" value="Ribonuclease H-like superfamily/Ribonuclease H"/>
    <property type="match status" value="1"/>
</dbReference>
<feature type="non-terminal residue" evidence="3">
    <location>
        <position position="675"/>
    </location>
</feature>
<evidence type="ECO:0000259" key="2">
    <source>
        <dbReference type="PROSITE" id="PS50879"/>
    </source>
</evidence>